<reference evidence="8 9" key="1">
    <citation type="submission" date="2014-04" db="EMBL/GenBank/DDBJ databases">
        <title>Evolutionary Origins and Diversification of the Mycorrhizal Mutualists.</title>
        <authorList>
            <consortium name="DOE Joint Genome Institute"/>
            <consortium name="Mycorrhizal Genomics Consortium"/>
            <person name="Kohler A."/>
            <person name="Kuo A."/>
            <person name="Nagy L.G."/>
            <person name="Floudas D."/>
            <person name="Copeland A."/>
            <person name="Barry K.W."/>
            <person name="Cichocki N."/>
            <person name="Veneault-Fourrey C."/>
            <person name="LaButti K."/>
            <person name="Lindquist E.A."/>
            <person name="Lipzen A."/>
            <person name="Lundell T."/>
            <person name="Morin E."/>
            <person name="Murat C."/>
            <person name="Riley R."/>
            <person name="Ohm R."/>
            <person name="Sun H."/>
            <person name="Tunlid A."/>
            <person name="Henrissat B."/>
            <person name="Grigoriev I.V."/>
            <person name="Hibbett D.S."/>
            <person name="Martin F."/>
        </authorList>
    </citation>
    <scope>NUCLEOTIDE SEQUENCE [LARGE SCALE GENOMIC DNA]</scope>
    <source>
        <strain evidence="8 9">MD-312</strain>
    </source>
</reference>
<evidence type="ECO:0000256" key="4">
    <source>
        <dbReference type="ARBA" id="ARBA00023136"/>
    </source>
</evidence>
<comment type="subcellular location">
    <subcellularLocation>
        <location evidence="1">Golgi apparatus membrane</location>
    </subcellularLocation>
</comment>
<evidence type="ECO:0000313" key="8">
    <source>
        <dbReference type="EMBL" id="KIJ62628.1"/>
    </source>
</evidence>
<name>A0A0C9W6R1_9AGAM</name>
<dbReference type="InterPro" id="IPR007583">
    <property type="entry name" value="GRASP55_65"/>
</dbReference>
<evidence type="ECO:0000256" key="5">
    <source>
        <dbReference type="PIRSR" id="PIRSR607583-1"/>
    </source>
</evidence>
<dbReference type="Proteomes" id="UP000053820">
    <property type="component" value="Unassembled WGS sequence"/>
</dbReference>
<evidence type="ECO:0000256" key="2">
    <source>
        <dbReference type="ARBA" id="ARBA00022737"/>
    </source>
</evidence>
<dbReference type="PANTHER" id="PTHR12893">
    <property type="entry name" value="GOLGI REASSEMBLY STACKING PROTEIN GRASP"/>
    <property type="match status" value="1"/>
</dbReference>
<dbReference type="InterPro" id="IPR036034">
    <property type="entry name" value="PDZ_sf"/>
</dbReference>
<dbReference type="AlphaFoldDB" id="A0A0C9W6R1"/>
<dbReference type="HOGENOM" id="CLU_025095_2_2_1"/>
<keyword evidence="5" id="KW-0862">Zinc</keyword>
<keyword evidence="3" id="KW-0333">Golgi apparatus</keyword>
<dbReference type="GO" id="GO:0007030">
    <property type="term" value="P:Golgi organization"/>
    <property type="evidence" value="ECO:0007669"/>
    <property type="project" value="TreeGrafter"/>
</dbReference>
<dbReference type="Gene3D" id="2.30.42.10">
    <property type="match status" value="2"/>
</dbReference>
<dbReference type="FunFam" id="2.30.42.10:FF:000026">
    <property type="entry name" value="Golgi reassembly stacking protein 2"/>
    <property type="match status" value="1"/>
</dbReference>
<feature type="binding site" evidence="5">
    <location>
        <position position="18"/>
    </location>
    <ligand>
        <name>Zn(2+)</name>
        <dbReference type="ChEBI" id="CHEBI:29105"/>
    </ligand>
</feature>
<feature type="domain" description="PDZ GRASP-type" evidence="7">
    <location>
        <begin position="132"/>
        <end position="221"/>
    </location>
</feature>
<keyword evidence="2" id="KW-0677">Repeat</keyword>
<organism evidence="8 9">
    <name type="scientific">Hydnomerulius pinastri MD-312</name>
    <dbReference type="NCBI Taxonomy" id="994086"/>
    <lineage>
        <taxon>Eukaryota</taxon>
        <taxon>Fungi</taxon>
        <taxon>Dikarya</taxon>
        <taxon>Basidiomycota</taxon>
        <taxon>Agaricomycotina</taxon>
        <taxon>Agaricomycetes</taxon>
        <taxon>Agaricomycetidae</taxon>
        <taxon>Boletales</taxon>
        <taxon>Boletales incertae sedis</taxon>
        <taxon>Leucogyrophana</taxon>
    </lineage>
</organism>
<feature type="region of interest" description="Disordered" evidence="6">
    <location>
        <begin position="251"/>
        <end position="345"/>
    </location>
</feature>
<proteinExistence type="predicted"/>
<keyword evidence="9" id="KW-1185">Reference proteome</keyword>
<dbReference type="PROSITE" id="PS51865">
    <property type="entry name" value="PDZ_GRASP"/>
    <property type="match status" value="2"/>
</dbReference>
<protein>
    <recommendedName>
        <fullName evidence="7">PDZ GRASP-type domain-containing protein</fullName>
    </recommendedName>
</protein>
<evidence type="ECO:0000259" key="7">
    <source>
        <dbReference type="PROSITE" id="PS51865"/>
    </source>
</evidence>
<accession>A0A0C9W6R1</accession>
<keyword evidence="4" id="KW-0472">Membrane</keyword>
<dbReference type="Pfam" id="PF04495">
    <property type="entry name" value="GRASP55_65"/>
    <property type="match status" value="2"/>
</dbReference>
<keyword evidence="5" id="KW-0479">Metal-binding</keyword>
<dbReference type="PANTHER" id="PTHR12893:SF0">
    <property type="entry name" value="GRASP65"/>
    <property type="match status" value="1"/>
</dbReference>
<feature type="compositionally biased region" description="Polar residues" evidence="6">
    <location>
        <begin position="305"/>
        <end position="326"/>
    </location>
</feature>
<feature type="binding site" evidence="5">
    <location>
        <position position="124"/>
    </location>
    <ligand>
        <name>Zn(2+)</name>
        <dbReference type="ChEBI" id="CHEBI:29105"/>
    </ligand>
</feature>
<dbReference type="GO" id="GO:0000139">
    <property type="term" value="C:Golgi membrane"/>
    <property type="evidence" value="ECO:0007669"/>
    <property type="project" value="UniProtKB-SubCell"/>
</dbReference>
<dbReference type="EMBL" id="KN839854">
    <property type="protein sequence ID" value="KIJ62628.1"/>
    <property type="molecule type" value="Genomic_DNA"/>
</dbReference>
<feature type="domain" description="PDZ GRASP-type" evidence="7">
    <location>
        <begin position="15"/>
        <end position="126"/>
    </location>
</feature>
<dbReference type="InterPro" id="IPR024958">
    <property type="entry name" value="GRASP_PDZ"/>
</dbReference>
<feature type="compositionally biased region" description="Basic and acidic residues" evidence="6">
    <location>
        <begin position="290"/>
        <end position="304"/>
    </location>
</feature>
<dbReference type="GO" id="GO:0046872">
    <property type="term" value="F:metal ion binding"/>
    <property type="evidence" value="ECO:0007669"/>
    <property type="project" value="UniProtKB-KW"/>
</dbReference>
<evidence type="ECO:0000256" key="6">
    <source>
        <dbReference type="SAM" id="MobiDB-lite"/>
    </source>
</evidence>
<dbReference type="SUPFAM" id="SSF50156">
    <property type="entry name" value="PDZ domain-like"/>
    <property type="match status" value="1"/>
</dbReference>
<sequence>MGAGQSTNSPTQTSHALHVLRVTPSSPASQTSIEPFFDFIVGFNDRDSFAGNTDLDAVELERIVEEHEERVLNLLVWSSKTREIRVVPIVPSRGWALAQQAAIPLEDSGVSPQPSLLGLSMRMCEFESATDNVWHVLEVIEGSPAESAGLVPYGDWIIGWSGGVLSAENDFYDVVEAHVDKPLRVYVYSYDFDNLREVVLVPNRHWGGEGLLGCVFGFGYLHRIPSQPTDRKALSGLQEHSDLEDQELFVPADVSQGPTHSGSRSADDRSRLSHQQPPAMAHPRPTRANEGNRRAVDNGLRRESQSTSRPGTPRRSTLTPGSSSQAPAAGRSFGSPLNGDSSPQS</sequence>
<evidence type="ECO:0000256" key="3">
    <source>
        <dbReference type="ARBA" id="ARBA00023034"/>
    </source>
</evidence>
<evidence type="ECO:0000313" key="9">
    <source>
        <dbReference type="Proteomes" id="UP000053820"/>
    </source>
</evidence>
<dbReference type="OrthoDB" id="3318at2759"/>
<evidence type="ECO:0000256" key="1">
    <source>
        <dbReference type="ARBA" id="ARBA00004394"/>
    </source>
</evidence>
<gene>
    <name evidence="8" type="ORF">HYDPIDRAFT_114284</name>
</gene>